<dbReference type="Proteomes" id="UP000499080">
    <property type="component" value="Unassembled WGS sequence"/>
</dbReference>
<evidence type="ECO:0000313" key="2">
    <source>
        <dbReference type="Proteomes" id="UP000499080"/>
    </source>
</evidence>
<comment type="caution">
    <text evidence="1">The sequence shown here is derived from an EMBL/GenBank/DDBJ whole genome shotgun (WGS) entry which is preliminary data.</text>
</comment>
<dbReference type="EMBL" id="BGPR01000002">
    <property type="protein sequence ID" value="GBL73056.1"/>
    <property type="molecule type" value="Genomic_DNA"/>
</dbReference>
<reference evidence="1 2" key="1">
    <citation type="journal article" date="2019" name="Sci. Rep.">
        <title>Orb-weaving spider Araneus ventricosus genome elucidates the spidroin gene catalogue.</title>
        <authorList>
            <person name="Kono N."/>
            <person name="Nakamura H."/>
            <person name="Ohtoshi R."/>
            <person name="Moran D.A.P."/>
            <person name="Shinohara A."/>
            <person name="Yoshida Y."/>
            <person name="Fujiwara M."/>
            <person name="Mori M."/>
            <person name="Tomita M."/>
            <person name="Arakawa K."/>
        </authorList>
    </citation>
    <scope>NUCLEOTIDE SEQUENCE [LARGE SCALE GENOMIC DNA]</scope>
</reference>
<keyword evidence="2" id="KW-1185">Reference proteome</keyword>
<accession>A0A4Y2A182</accession>
<protein>
    <submittedName>
        <fullName evidence="1">Uncharacterized protein</fullName>
    </submittedName>
</protein>
<name>A0A4Y2A182_ARAVE</name>
<sequence>MTLRRRRTAQIVQCESVSIFTDITIEAEPVRHRSIQSRNRVFQTHRPAGNRAPASVKGAIHFFSLLPRGARPVETSKCERGLKRTFNELLDSHFSQALTL</sequence>
<proteinExistence type="predicted"/>
<organism evidence="1 2">
    <name type="scientific">Araneus ventricosus</name>
    <name type="common">Orbweaver spider</name>
    <name type="synonym">Epeira ventricosa</name>
    <dbReference type="NCBI Taxonomy" id="182803"/>
    <lineage>
        <taxon>Eukaryota</taxon>
        <taxon>Metazoa</taxon>
        <taxon>Ecdysozoa</taxon>
        <taxon>Arthropoda</taxon>
        <taxon>Chelicerata</taxon>
        <taxon>Arachnida</taxon>
        <taxon>Araneae</taxon>
        <taxon>Araneomorphae</taxon>
        <taxon>Entelegynae</taxon>
        <taxon>Araneoidea</taxon>
        <taxon>Araneidae</taxon>
        <taxon>Araneus</taxon>
    </lineage>
</organism>
<dbReference type="AlphaFoldDB" id="A0A4Y2A182"/>
<gene>
    <name evidence="1" type="ORF">AVEN_128217_1</name>
</gene>
<evidence type="ECO:0000313" key="1">
    <source>
        <dbReference type="EMBL" id="GBL73056.1"/>
    </source>
</evidence>